<dbReference type="AlphaFoldDB" id="A0A192D7L6"/>
<accession>A0A192D7L6</accession>
<proteinExistence type="predicted"/>
<evidence type="ECO:0000313" key="2">
    <source>
        <dbReference type="Proteomes" id="UP000078263"/>
    </source>
</evidence>
<protein>
    <submittedName>
        <fullName evidence="1">Uncharacterized protein</fullName>
    </submittedName>
</protein>
<organism evidence="1 2">
    <name type="scientific">Erythrobacter neustonensis</name>
    <dbReference type="NCBI Taxonomy" id="1112"/>
    <lineage>
        <taxon>Bacteria</taxon>
        <taxon>Pseudomonadati</taxon>
        <taxon>Pseudomonadota</taxon>
        <taxon>Alphaproteobacteria</taxon>
        <taxon>Sphingomonadales</taxon>
        <taxon>Erythrobacteraceae</taxon>
        <taxon>Erythrobacter/Porphyrobacter group</taxon>
        <taxon>Erythrobacter</taxon>
    </lineage>
</organism>
<gene>
    <name evidence="1" type="ORF">A9D12_05120</name>
</gene>
<dbReference type="EMBL" id="CP016033">
    <property type="protein sequence ID" value="ANK14105.1"/>
    <property type="molecule type" value="Genomic_DNA"/>
</dbReference>
<dbReference type="KEGG" id="pns:A9D12_05120"/>
<keyword evidence="2" id="KW-1185">Reference proteome</keyword>
<reference evidence="1 2" key="1">
    <citation type="submission" date="2016-05" db="EMBL/GenBank/DDBJ databases">
        <title>Compelete Genome Sequence of Bacteriochlorophyll-Synthesizing Bacterium Porphyrobacter neustonensis DSM 9434.</title>
        <authorList>
            <person name="Shi X.-L."/>
            <person name="Wu Y.-H."/>
            <person name="Cheng H."/>
            <person name="Xu L."/>
            <person name="Zhang X.-Q."/>
            <person name="Wang C.-S."/>
            <person name="Xu X.-W."/>
        </authorList>
    </citation>
    <scope>NUCLEOTIDE SEQUENCE [LARGE SCALE GENOMIC DNA]</scope>
    <source>
        <strain evidence="1 2">DSM 9434</strain>
    </source>
</reference>
<dbReference type="STRING" id="1112.A9D12_05120"/>
<evidence type="ECO:0000313" key="1">
    <source>
        <dbReference type="EMBL" id="ANK14105.1"/>
    </source>
</evidence>
<name>A0A192D7L6_9SPHN</name>
<sequence>MLAGLLAACAGGGAPAPASRAAAAPRSTVVVVPQVMAPAGLGGVIGSRADALTRRFGEPRIDLAEGDARKLQFAGSSCVLDVFLYPVAAGTEPTATHVAARLRQGGTAVDAGACIREVERR</sequence>
<dbReference type="Proteomes" id="UP000078263">
    <property type="component" value="Chromosome"/>
</dbReference>